<evidence type="ECO:0000256" key="4">
    <source>
        <dbReference type="PROSITE-ProRule" id="PRU00433"/>
    </source>
</evidence>
<dbReference type="EMBL" id="JAUZEE010000005">
    <property type="protein sequence ID" value="MDP4301163.1"/>
    <property type="molecule type" value="Genomic_DNA"/>
</dbReference>
<comment type="caution">
    <text evidence="7">The sequence shown here is derived from an EMBL/GenBank/DDBJ whole genome shotgun (WGS) entry which is preliminary data.</text>
</comment>
<dbReference type="InterPro" id="IPR036909">
    <property type="entry name" value="Cyt_c-like_dom_sf"/>
</dbReference>
<accession>A0ABT9G3W2</accession>
<feature type="chain" id="PRO_5046588291" evidence="5">
    <location>
        <begin position="30"/>
        <end position="183"/>
    </location>
</feature>
<keyword evidence="5" id="KW-0732">Signal</keyword>
<evidence type="ECO:0000256" key="1">
    <source>
        <dbReference type="ARBA" id="ARBA00022617"/>
    </source>
</evidence>
<sequence>MSAHRLTSWPAVPLLAVALLAMLARPVAAQSDGSGAITPSVPPRPLALANGIRFDGPATAPVQGARNLFVVHCAGCHGFDGAGHPEQGVPDMRGPIGNFLRLPEGRGFLVQVPGANNAGLDDAQIAAVTTWLVSQFSSTTTPPDWRPYTAEEVARWRSQRPADVAARRAEIVARLKAQGVSLY</sequence>
<dbReference type="Proteomes" id="UP001235760">
    <property type="component" value="Unassembled WGS sequence"/>
</dbReference>
<dbReference type="Gene3D" id="1.10.760.10">
    <property type="entry name" value="Cytochrome c-like domain"/>
    <property type="match status" value="1"/>
</dbReference>
<evidence type="ECO:0000313" key="7">
    <source>
        <dbReference type="EMBL" id="MDP4301163.1"/>
    </source>
</evidence>
<keyword evidence="8" id="KW-1185">Reference proteome</keyword>
<keyword evidence="2 4" id="KW-0479">Metal-binding</keyword>
<dbReference type="InterPro" id="IPR009056">
    <property type="entry name" value="Cyt_c-like_dom"/>
</dbReference>
<feature type="domain" description="Cytochrome c" evidence="6">
    <location>
        <begin position="60"/>
        <end position="136"/>
    </location>
</feature>
<gene>
    <name evidence="7" type="ORF">Q8X39_10990</name>
</gene>
<keyword evidence="3 4" id="KW-0408">Iron</keyword>
<evidence type="ECO:0000256" key="5">
    <source>
        <dbReference type="SAM" id="SignalP"/>
    </source>
</evidence>
<dbReference type="SUPFAM" id="SSF46626">
    <property type="entry name" value="Cytochrome c"/>
    <property type="match status" value="1"/>
</dbReference>
<feature type="signal peptide" evidence="5">
    <location>
        <begin position="1"/>
        <end position="29"/>
    </location>
</feature>
<keyword evidence="1 4" id="KW-0349">Heme</keyword>
<evidence type="ECO:0000259" key="6">
    <source>
        <dbReference type="PROSITE" id="PS51007"/>
    </source>
</evidence>
<reference evidence="7 8" key="1">
    <citation type="submission" date="2023-08" db="EMBL/GenBank/DDBJ databases">
        <authorList>
            <person name="Roldan D.M."/>
            <person name="Menes R.J."/>
        </authorList>
    </citation>
    <scope>NUCLEOTIDE SEQUENCE [LARGE SCALE GENOMIC DNA]</scope>
    <source>
        <strain evidence="7 8">CCM 2812</strain>
    </source>
</reference>
<protein>
    <submittedName>
        <fullName evidence="7">Cytochrome c</fullName>
    </submittedName>
</protein>
<organism evidence="7 8">
    <name type="scientific">Leptothrix discophora</name>
    <dbReference type="NCBI Taxonomy" id="89"/>
    <lineage>
        <taxon>Bacteria</taxon>
        <taxon>Pseudomonadati</taxon>
        <taxon>Pseudomonadota</taxon>
        <taxon>Betaproteobacteria</taxon>
        <taxon>Burkholderiales</taxon>
        <taxon>Sphaerotilaceae</taxon>
        <taxon>Leptothrix</taxon>
    </lineage>
</organism>
<evidence type="ECO:0000256" key="2">
    <source>
        <dbReference type="ARBA" id="ARBA00022723"/>
    </source>
</evidence>
<dbReference type="RefSeq" id="WP_305749717.1">
    <property type="nucleotide sequence ID" value="NZ_JAUZEE010000005.1"/>
</dbReference>
<evidence type="ECO:0000313" key="8">
    <source>
        <dbReference type="Proteomes" id="UP001235760"/>
    </source>
</evidence>
<dbReference type="PROSITE" id="PS51007">
    <property type="entry name" value="CYTC"/>
    <property type="match status" value="1"/>
</dbReference>
<evidence type="ECO:0000256" key="3">
    <source>
        <dbReference type="ARBA" id="ARBA00023004"/>
    </source>
</evidence>
<name>A0ABT9G3W2_LEPDI</name>
<proteinExistence type="predicted"/>